<sequence length="174" mass="19247">MAKVDYATLPITSSSLSFLFYVNFCPVKGWIWHGPTYSLSLISLPQGGFLKLSPTAYAAEEVLGIFSLILGILGEKSPPSTIVESCKTKLLFIALVTRQTCQWLSEKTCIHVELFWFTPTFPTCPTVAEQFLDIKRTSPEGNFNVADFPSFVIPREVWVGRLGHALNSSLTIGP</sequence>
<accession>A0AAN9QJ34</accession>
<name>A0AAN9QJ34_CANGL</name>
<keyword evidence="7" id="KW-1185">Reference proteome</keyword>
<evidence type="ECO:0000256" key="2">
    <source>
        <dbReference type="ARBA" id="ARBA00009599"/>
    </source>
</evidence>
<evidence type="ECO:0000313" key="6">
    <source>
        <dbReference type="EMBL" id="KAK7339440.1"/>
    </source>
</evidence>
<dbReference type="InterPro" id="IPR038860">
    <property type="entry name" value="YCF72"/>
</dbReference>
<dbReference type="PANTHER" id="PTHR37377">
    <property type="entry name" value="RIBULOSE BISPHOSPHATE CARBOXYLASE LARGE CHAIN"/>
    <property type="match status" value="1"/>
</dbReference>
<comment type="similarity">
    <text evidence="2">Belongs to the ycf72 family.</text>
</comment>
<dbReference type="PANTHER" id="PTHR37377:SF2">
    <property type="entry name" value="SMALL RIBOSOMAL SUBUNIT PROTEIN US2C"/>
    <property type="match status" value="1"/>
</dbReference>
<dbReference type="GO" id="GO:0009507">
    <property type="term" value="C:chloroplast"/>
    <property type="evidence" value="ECO:0007669"/>
    <property type="project" value="UniProtKB-SubCell"/>
</dbReference>
<comment type="subcellular location">
    <subcellularLocation>
        <location evidence="1">Plastid</location>
        <location evidence="1">Chloroplast</location>
    </subcellularLocation>
</comment>
<comment type="caution">
    <text evidence="6">The sequence shown here is derived from an EMBL/GenBank/DDBJ whole genome shotgun (WGS) entry which is preliminary data.</text>
</comment>
<evidence type="ECO:0000256" key="4">
    <source>
        <dbReference type="ARBA" id="ARBA00022528"/>
    </source>
</evidence>
<evidence type="ECO:0000256" key="3">
    <source>
        <dbReference type="ARBA" id="ARBA00021519"/>
    </source>
</evidence>
<keyword evidence="5" id="KW-0934">Plastid</keyword>
<dbReference type="AlphaFoldDB" id="A0AAN9QJ34"/>
<protein>
    <recommendedName>
        <fullName evidence="3">Uncharacterized protein ycf72</fullName>
    </recommendedName>
</protein>
<evidence type="ECO:0000313" key="7">
    <source>
        <dbReference type="Proteomes" id="UP001367508"/>
    </source>
</evidence>
<dbReference type="Proteomes" id="UP001367508">
    <property type="component" value="Unassembled WGS sequence"/>
</dbReference>
<keyword evidence="4" id="KW-0150">Chloroplast</keyword>
<evidence type="ECO:0000256" key="1">
    <source>
        <dbReference type="ARBA" id="ARBA00004229"/>
    </source>
</evidence>
<gene>
    <name evidence="6" type="ORF">VNO77_20108</name>
</gene>
<reference evidence="6 7" key="1">
    <citation type="submission" date="2024-01" db="EMBL/GenBank/DDBJ databases">
        <title>The genomes of 5 underutilized Papilionoideae crops provide insights into root nodulation and disease resistanc.</title>
        <authorList>
            <person name="Jiang F."/>
        </authorList>
    </citation>
    <scope>NUCLEOTIDE SEQUENCE [LARGE SCALE GENOMIC DNA]</scope>
    <source>
        <strain evidence="6">LVBAO_FW01</strain>
        <tissue evidence="6">Leaves</tissue>
    </source>
</reference>
<evidence type="ECO:0000256" key="5">
    <source>
        <dbReference type="ARBA" id="ARBA00022640"/>
    </source>
</evidence>
<dbReference type="EMBL" id="JAYMYQ010000004">
    <property type="protein sequence ID" value="KAK7339440.1"/>
    <property type="molecule type" value="Genomic_DNA"/>
</dbReference>
<organism evidence="6 7">
    <name type="scientific">Canavalia gladiata</name>
    <name type="common">Sword bean</name>
    <name type="synonym">Dolichos gladiatus</name>
    <dbReference type="NCBI Taxonomy" id="3824"/>
    <lineage>
        <taxon>Eukaryota</taxon>
        <taxon>Viridiplantae</taxon>
        <taxon>Streptophyta</taxon>
        <taxon>Embryophyta</taxon>
        <taxon>Tracheophyta</taxon>
        <taxon>Spermatophyta</taxon>
        <taxon>Magnoliopsida</taxon>
        <taxon>eudicotyledons</taxon>
        <taxon>Gunneridae</taxon>
        <taxon>Pentapetalae</taxon>
        <taxon>rosids</taxon>
        <taxon>fabids</taxon>
        <taxon>Fabales</taxon>
        <taxon>Fabaceae</taxon>
        <taxon>Papilionoideae</taxon>
        <taxon>50 kb inversion clade</taxon>
        <taxon>NPAAA clade</taxon>
        <taxon>indigoferoid/millettioid clade</taxon>
        <taxon>Phaseoleae</taxon>
        <taxon>Canavalia</taxon>
    </lineage>
</organism>
<proteinExistence type="inferred from homology"/>